<feature type="transmembrane region" description="Helical" evidence="5">
    <location>
        <begin position="242"/>
        <end position="265"/>
    </location>
</feature>
<feature type="transmembrane region" description="Helical" evidence="5">
    <location>
        <begin position="341"/>
        <end position="357"/>
    </location>
</feature>
<keyword evidence="3 5" id="KW-1133">Transmembrane helix</keyword>
<keyword evidence="2 5" id="KW-0812">Transmembrane</keyword>
<feature type="transmembrane region" description="Helical" evidence="5">
    <location>
        <begin position="85"/>
        <end position="105"/>
    </location>
</feature>
<feature type="transmembrane region" description="Helical" evidence="5">
    <location>
        <begin position="151"/>
        <end position="173"/>
    </location>
</feature>
<dbReference type="OrthoDB" id="9769739at2"/>
<keyword evidence="4 5" id="KW-0472">Membrane</keyword>
<name>Q7VME4_HAEDU</name>
<accession>Q7VME4</accession>
<dbReference type="eggNOG" id="COG0659">
    <property type="taxonomic scope" value="Bacteria"/>
</dbReference>
<evidence type="ECO:0000313" key="8">
    <source>
        <dbReference type="Proteomes" id="UP000001022"/>
    </source>
</evidence>
<feature type="transmembrane region" description="Helical" evidence="5">
    <location>
        <begin position="316"/>
        <end position="334"/>
    </location>
</feature>
<feature type="transmembrane region" description="Helical" evidence="5">
    <location>
        <begin position="117"/>
        <end position="139"/>
    </location>
</feature>
<evidence type="ECO:0000256" key="3">
    <source>
        <dbReference type="ARBA" id="ARBA00022989"/>
    </source>
</evidence>
<evidence type="ECO:0000256" key="2">
    <source>
        <dbReference type="ARBA" id="ARBA00022692"/>
    </source>
</evidence>
<feature type="domain" description="SLC26A/SulP transporter" evidence="6">
    <location>
        <begin position="11"/>
        <end position="374"/>
    </location>
</feature>
<dbReference type="InterPro" id="IPR011547">
    <property type="entry name" value="SLC26A/SulP_dom"/>
</dbReference>
<reference evidence="8" key="1">
    <citation type="submission" date="2003-06" db="EMBL/GenBank/DDBJ databases">
        <title>The complete genome sequence of Haemophilus ducreyi.</title>
        <authorList>
            <person name="Munson R.S. Jr."/>
            <person name="Ray W.C."/>
            <person name="Mahairas G."/>
            <person name="Sabo P."/>
            <person name="Mungur R."/>
            <person name="Johnson L."/>
            <person name="Nguyen D."/>
            <person name="Wang J."/>
            <person name="Forst C."/>
            <person name="Hood L."/>
        </authorList>
    </citation>
    <scope>NUCLEOTIDE SEQUENCE [LARGE SCALE GENOMIC DNA]</scope>
    <source>
        <strain evidence="8">35000HP / ATCC 700724</strain>
    </source>
</reference>
<feature type="transmembrane region" description="Helical" evidence="5">
    <location>
        <begin position="15"/>
        <end position="35"/>
    </location>
</feature>
<feature type="transmembrane region" description="Helical" evidence="5">
    <location>
        <begin position="286"/>
        <end position="304"/>
    </location>
</feature>
<feature type="transmembrane region" description="Helical" evidence="5">
    <location>
        <begin position="41"/>
        <end position="57"/>
    </location>
</feature>
<proteinExistence type="predicted"/>
<dbReference type="GO" id="GO:0016020">
    <property type="term" value="C:membrane"/>
    <property type="evidence" value="ECO:0007669"/>
    <property type="project" value="UniProtKB-SubCell"/>
</dbReference>
<protein>
    <submittedName>
        <fullName evidence="7">Integral membrane sulfate transporter</fullName>
    </submittedName>
</protein>
<organism evidence="7 8">
    <name type="scientific">Haemophilus ducreyi (strain 35000HP / ATCC 700724)</name>
    <dbReference type="NCBI Taxonomy" id="233412"/>
    <lineage>
        <taxon>Bacteria</taxon>
        <taxon>Pseudomonadati</taxon>
        <taxon>Pseudomonadota</taxon>
        <taxon>Gammaproteobacteria</taxon>
        <taxon>Pasteurellales</taxon>
        <taxon>Pasteurellaceae</taxon>
        <taxon>Haemophilus</taxon>
    </lineage>
</organism>
<feature type="transmembrane region" description="Helical" evidence="5">
    <location>
        <begin position="377"/>
        <end position="405"/>
    </location>
</feature>
<dbReference type="EMBL" id="AE017143">
    <property type="protein sequence ID" value="AAP95912.1"/>
    <property type="molecule type" value="Genomic_DNA"/>
</dbReference>
<sequence length="516" mass="55528">MILDKNSCRLFKQNFASGVVVFLVALPLCLGIALASGAPPLAGVIAGIIGGIIVGSLSTSHISVAGPAAGLVTVVLVAITQLGRFELFLCAGIICAVIQIILGSLRAGSITNYIPIAVIEGMLAGIGILIITSQLPYAFGNKHLFNELSLSFINIHLGSLIISLLSLLMMLGWERSATLKSIKMLPSALIAVIMSIGLNKLFAGTPLAIPESQLVQLPIAHSWAEIGDLLYFPDWAGFHYSIVWSTGITMAIVASIETLLSIEAADRIDSKRRITDTNQELKAQGIGNLVSALMGGLPITAVIVRSSANANAGETHKISSILHGLLLLVCVLTIPTMLNQIPLATLAAVLILVGYKLTRPAVFQHFWQKGLYQFIPFLTTAIAVVALDLLKGVGLGLIISILFILQGNMKRAYYLSREELANANYIKIRLAEEVSFLNKAAIKKTLKNIHPNAKVIIDATQTTYIASDVLELIEDFANITSRENNIRVYLKGFKSDYNNQEIGHASHITVEHSRRI</sequence>
<gene>
    <name evidence="7" type="ordered locus">HD_1034</name>
</gene>
<comment type="subcellular location">
    <subcellularLocation>
        <location evidence="1">Membrane</location>
        <topology evidence="1">Multi-pass membrane protein</topology>
    </subcellularLocation>
</comment>
<evidence type="ECO:0000313" key="7">
    <source>
        <dbReference type="EMBL" id="AAP95912.1"/>
    </source>
</evidence>
<dbReference type="GO" id="GO:0055085">
    <property type="term" value="P:transmembrane transport"/>
    <property type="evidence" value="ECO:0007669"/>
    <property type="project" value="InterPro"/>
</dbReference>
<dbReference type="HOGENOM" id="CLU_003182_11_1_6"/>
<dbReference type="Proteomes" id="UP000001022">
    <property type="component" value="Chromosome"/>
</dbReference>
<evidence type="ECO:0000259" key="6">
    <source>
        <dbReference type="Pfam" id="PF00916"/>
    </source>
</evidence>
<evidence type="ECO:0000256" key="1">
    <source>
        <dbReference type="ARBA" id="ARBA00004141"/>
    </source>
</evidence>
<keyword evidence="8" id="KW-1185">Reference proteome</keyword>
<evidence type="ECO:0000256" key="4">
    <source>
        <dbReference type="ARBA" id="ARBA00023136"/>
    </source>
</evidence>
<dbReference type="KEGG" id="hdu:HD_1034"/>
<evidence type="ECO:0000256" key="5">
    <source>
        <dbReference type="SAM" id="Phobius"/>
    </source>
</evidence>
<dbReference type="STRING" id="233412.HD_1034"/>
<dbReference type="PANTHER" id="PTHR11814">
    <property type="entry name" value="SULFATE TRANSPORTER"/>
    <property type="match status" value="1"/>
</dbReference>
<dbReference type="Pfam" id="PF00916">
    <property type="entry name" value="Sulfate_transp"/>
    <property type="match status" value="1"/>
</dbReference>
<dbReference type="RefSeq" id="WP_010944962.1">
    <property type="nucleotide sequence ID" value="NC_002940.2"/>
</dbReference>
<dbReference type="AlphaFoldDB" id="Q7VME4"/>
<feature type="transmembrane region" description="Helical" evidence="5">
    <location>
        <begin position="185"/>
        <end position="209"/>
    </location>
</feature>
<dbReference type="InterPro" id="IPR001902">
    <property type="entry name" value="SLC26A/SulP_fam"/>
</dbReference>